<feature type="non-terminal residue" evidence="1">
    <location>
        <position position="631"/>
    </location>
</feature>
<protein>
    <submittedName>
        <fullName evidence="1">Uncharacterized protein</fullName>
    </submittedName>
</protein>
<dbReference type="EMBL" id="HACG01026406">
    <property type="protein sequence ID" value="CEK73271.1"/>
    <property type="molecule type" value="Transcribed_RNA"/>
</dbReference>
<dbReference type="AlphaFoldDB" id="A0A0B6ZZK8"/>
<evidence type="ECO:0000313" key="1">
    <source>
        <dbReference type="EMBL" id="CEK73271.1"/>
    </source>
</evidence>
<organism evidence="1">
    <name type="scientific">Arion vulgaris</name>
    <dbReference type="NCBI Taxonomy" id="1028688"/>
    <lineage>
        <taxon>Eukaryota</taxon>
        <taxon>Metazoa</taxon>
        <taxon>Spiralia</taxon>
        <taxon>Lophotrochozoa</taxon>
        <taxon>Mollusca</taxon>
        <taxon>Gastropoda</taxon>
        <taxon>Heterobranchia</taxon>
        <taxon>Euthyneura</taxon>
        <taxon>Panpulmonata</taxon>
        <taxon>Eupulmonata</taxon>
        <taxon>Stylommatophora</taxon>
        <taxon>Helicina</taxon>
        <taxon>Arionoidea</taxon>
        <taxon>Arionidae</taxon>
        <taxon>Arion</taxon>
    </lineage>
</organism>
<accession>A0A0B6ZZK8</accession>
<gene>
    <name evidence="1" type="primary">ORF85992</name>
</gene>
<reference evidence="1" key="1">
    <citation type="submission" date="2014-12" db="EMBL/GenBank/DDBJ databases">
        <title>Insight into the proteome of Arion vulgaris.</title>
        <authorList>
            <person name="Aradska J."/>
            <person name="Bulat T."/>
            <person name="Smidak R."/>
            <person name="Sarate P."/>
            <person name="Gangsoo J."/>
            <person name="Sialana F."/>
            <person name="Bilban M."/>
            <person name="Lubec G."/>
        </authorList>
    </citation>
    <scope>NUCLEOTIDE SEQUENCE</scope>
    <source>
        <tissue evidence="1">Skin</tissue>
    </source>
</reference>
<proteinExistence type="predicted"/>
<sequence length="631" mass="70033">MAIPLDNSQSLINFPEKTIKANERNFEKYKILGETVSVVLFGQPGTERGPVRPVFAVEEDEENSKHIGALVRANAPPTRHNIRNLETLTSDRLIQRNEDAKPINTTLECLEKPGDWASAYEIWDEATVKKEWEGSTNEASRLHCLTTRLYLGHGKYLGPPLATEESFKETEFTVLLEEKDTTKNNSENVEYYKEKFETVKFEALSQEQKKSLGGKSFGAVLVAVLFEAGRFFADVPAKCYIEKIKQIEKRPAAVNAKDNLCGGANHLNKVFTSSMSKIQQRSNPKKSDTSDGLLSSSIQAGIISNKKASNAANAASSESPTQTMSSVKRLLDSFNRNVQAPGKENFATAILSRIVTSISTYETKAKIRESFMRRGHAIRNRISSEISTISLNNDLTEYVRVFTSWALNAGTASTDQILICPGDLSMFGMWIESQNTEEDPLVVRAARFENIALAVHGHIPATTLTWQSSEAESYMRAITIMNLYDAPSETIAHCFNNAVFEDSPRTQPFTSSTGLGILKAGSKARLAVDLHYRKPGPELVRVFTQKARTAEVAMVQAMSAYINPRGLDGKYIDTVKYLDMEKNESITFEEAAKEILESGRTDPVKVVRSQWFDVETGKGIPDGGPRKITNV</sequence>
<name>A0A0B6ZZK8_9EUPU</name>